<proteinExistence type="predicted"/>
<protein>
    <submittedName>
        <fullName evidence="1">Uncharacterized protein</fullName>
    </submittedName>
</protein>
<reference evidence="1 2" key="1">
    <citation type="submission" date="2015-01" db="EMBL/GenBank/DDBJ databases">
        <title>Evolution of Trichinella species and genotypes.</title>
        <authorList>
            <person name="Korhonen P.K."/>
            <person name="Edoardo P."/>
            <person name="Giuseppe L.R."/>
            <person name="Gasser R.B."/>
        </authorList>
    </citation>
    <scope>NUCLEOTIDE SEQUENCE [LARGE SCALE GENOMIC DNA]</scope>
    <source>
        <strain evidence="1">ISS470</strain>
    </source>
</reference>
<evidence type="ECO:0000313" key="1">
    <source>
        <dbReference type="EMBL" id="KRY62769.1"/>
    </source>
</evidence>
<keyword evidence="2" id="KW-1185">Reference proteome</keyword>
<name>A0A0V1DMW1_TRIPS</name>
<gene>
    <name evidence="1" type="ORF">T4D_7849</name>
</gene>
<dbReference type="AlphaFoldDB" id="A0A0V1DMW1"/>
<accession>A0A0V1DMW1</accession>
<sequence length="46" mass="5527">MYGRLHYIIVERRWVVEFTMVSEEGGLYNRLELELWLGLEPLVLGF</sequence>
<organism evidence="1 2">
    <name type="scientific">Trichinella pseudospiralis</name>
    <name type="common">Parasitic roundworm</name>
    <dbReference type="NCBI Taxonomy" id="6337"/>
    <lineage>
        <taxon>Eukaryota</taxon>
        <taxon>Metazoa</taxon>
        <taxon>Ecdysozoa</taxon>
        <taxon>Nematoda</taxon>
        <taxon>Enoplea</taxon>
        <taxon>Dorylaimia</taxon>
        <taxon>Trichinellida</taxon>
        <taxon>Trichinellidae</taxon>
        <taxon>Trichinella</taxon>
    </lineage>
</organism>
<evidence type="ECO:0000313" key="2">
    <source>
        <dbReference type="Proteomes" id="UP000054995"/>
    </source>
</evidence>
<dbReference type="Proteomes" id="UP000054995">
    <property type="component" value="Unassembled WGS sequence"/>
</dbReference>
<comment type="caution">
    <text evidence="1">The sequence shown here is derived from an EMBL/GenBank/DDBJ whole genome shotgun (WGS) entry which is preliminary data.</text>
</comment>
<dbReference type="EMBL" id="JYDT01003021">
    <property type="protein sequence ID" value="KRY62769.1"/>
    <property type="molecule type" value="Genomic_DNA"/>
</dbReference>